<keyword evidence="1" id="KW-0040">ANK repeat</keyword>
<keyword evidence="3" id="KW-1185">Reference proteome</keyword>
<dbReference type="InterPro" id="IPR002110">
    <property type="entry name" value="Ankyrin_rpt"/>
</dbReference>
<evidence type="ECO:0000313" key="2">
    <source>
        <dbReference type="EMBL" id="OCH85697.1"/>
    </source>
</evidence>
<dbReference type="SUPFAM" id="SSF48403">
    <property type="entry name" value="Ankyrin repeat"/>
    <property type="match status" value="1"/>
</dbReference>
<protein>
    <submittedName>
        <fullName evidence="2">Uncharacterized protein</fullName>
    </submittedName>
</protein>
<dbReference type="InterPro" id="IPR036770">
    <property type="entry name" value="Ankyrin_rpt-contain_sf"/>
</dbReference>
<proteinExistence type="predicted"/>
<evidence type="ECO:0000256" key="1">
    <source>
        <dbReference type="PROSITE-ProRule" id="PRU00023"/>
    </source>
</evidence>
<gene>
    <name evidence="2" type="ORF">OBBRIDRAFT_288806</name>
</gene>
<name>A0A8E2APE3_9APHY</name>
<dbReference type="AlphaFoldDB" id="A0A8E2APE3"/>
<dbReference type="Gene3D" id="1.25.40.20">
    <property type="entry name" value="Ankyrin repeat-containing domain"/>
    <property type="match status" value="1"/>
</dbReference>
<reference evidence="2 3" key="1">
    <citation type="submission" date="2016-07" db="EMBL/GenBank/DDBJ databases">
        <title>Draft genome of the white-rot fungus Obba rivulosa 3A-2.</title>
        <authorList>
            <consortium name="DOE Joint Genome Institute"/>
            <person name="Miettinen O."/>
            <person name="Riley R."/>
            <person name="Acob R."/>
            <person name="Barry K."/>
            <person name="Cullen D."/>
            <person name="De Vries R."/>
            <person name="Hainaut M."/>
            <person name="Hatakka A."/>
            <person name="Henrissat B."/>
            <person name="Hilden K."/>
            <person name="Kuo R."/>
            <person name="Labutti K."/>
            <person name="Lipzen A."/>
            <person name="Makela M.R."/>
            <person name="Sandor L."/>
            <person name="Spatafora J.W."/>
            <person name="Grigoriev I.V."/>
            <person name="Hibbett D.S."/>
        </authorList>
    </citation>
    <scope>NUCLEOTIDE SEQUENCE [LARGE SCALE GENOMIC DNA]</scope>
    <source>
        <strain evidence="2 3">3A-2</strain>
    </source>
</reference>
<organism evidence="2 3">
    <name type="scientific">Obba rivulosa</name>
    <dbReference type="NCBI Taxonomy" id="1052685"/>
    <lineage>
        <taxon>Eukaryota</taxon>
        <taxon>Fungi</taxon>
        <taxon>Dikarya</taxon>
        <taxon>Basidiomycota</taxon>
        <taxon>Agaricomycotina</taxon>
        <taxon>Agaricomycetes</taxon>
        <taxon>Polyporales</taxon>
        <taxon>Gelatoporiaceae</taxon>
        <taxon>Obba</taxon>
    </lineage>
</organism>
<dbReference type="PROSITE" id="PS50297">
    <property type="entry name" value="ANK_REP_REGION"/>
    <property type="match status" value="1"/>
</dbReference>
<dbReference type="PROSITE" id="PS50088">
    <property type="entry name" value="ANK_REPEAT"/>
    <property type="match status" value="1"/>
</dbReference>
<dbReference type="EMBL" id="KV722568">
    <property type="protein sequence ID" value="OCH85697.1"/>
    <property type="molecule type" value="Genomic_DNA"/>
</dbReference>
<accession>A0A8E2APE3</accession>
<evidence type="ECO:0000313" key="3">
    <source>
        <dbReference type="Proteomes" id="UP000250043"/>
    </source>
</evidence>
<sequence>MLRGTGLYGMHTGACHINPQGYLREANLPPPSIFVSVARVPAMGPLPLAPRLRGRLTKADLEMMEQIIMHTRQYRTTSILTVGYGQVQRFPLHRAISNNHEESIQRVITSAHKKDPASLAVEDELGLTPVHIAALRMNVNAMETLLELGVRDIIVQSGNAEKDRKSPLSLCSLTICVMEAIAEPSAEFAGYCESGLHIEGMLKRAMGELTMDPPFYARKYQWGCTCGMCLGGWLSPRMKFRLQVQADHIFDDGYGVANETMYDLLPGPPPPPSRADRIAAALRFIPPAAVPNPPPKMRKGFWQVVAAVSRILQLADDSTDPVDRAYAVPTAASICEVLDPTHVWARAFDDAAVRAYWEMGGEPEWALDCVTALAMQYARHFDRLVKGGAPAMGYAAAPDQKWRSLPACANDLDWVLVRQNLGLSPREQWGPYWDC</sequence>
<feature type="repeat" description="ANK" evidence="1">
    <location>
        <begin position="125"/>
        <end position="150"/>
    </location>
</feature>
<dbReference type="OrthoDB" id="508139at2759"/>
<dbReference type="Proteomes" id="UP000250043">
    <property type="component" value="Unassembled WGS sequence"/>
</dbReference>